<sequence>MDITGNGLIVGGGNGIGKACAILLAREGAAGVLIGDIDIDAANSVAAECKAVATNNKFRAEGIRVDVTHEYSVRRMFKRMVELFERVDYCVNCAGIGAQQPADIASLTLADFQRFQDVNTTGTFLVTKEASVVMRAQKLRPVSELSPLRGNTRGSIVNLGSASSMTAAWGVLPYTTSKHATLGLTKNSALDNAAYGIRVNCVCPSWTDTPMVQRAVDGMEGLKDFIKEKLPIGRMAVPDEIADAVIFTLSPRVAGLPRVQRHITGHNEKGKSVFLSTDSGAHHKELVDKGALANIIYSTNTHPVELNDNVDIKFQAENEPGLTVKNGTVCRLIDFAPACESPMHRVNSIDYAIVIEGVFKMVLDSGEERYMHRGDIAVQRSTAHKWINVTGNGLLPARILFILQDVKDVYAGGQKLAGYLGPLGDDYVGLPGHPGK</sequence>
<organism evidence="4 5">
    <name type="scientific">Lojkania enalia</name>
    <dbReference type="NCBI Taxonomy" id="147567"/>
    <lineage>
        <taxon>Eukaryota</taxon>
        <taxon>Fungi</taxon>
        <taxon>Dikarya</taxon>
        <taxon>Ascomycota</taxon>
        <taxon>Pezizomycotina</taxon>
        <taxon>Dothideomycetes</taxon>
        <taxon>Pleosporomycetidae</taxon>
        <taxon>Pleosporales</taxon>
        <taxon>Pleosporales incertae sedis</taxon>
        <taxon>Lojkania</taxon>
    </lineage>
</organism>
<keyword evidence="5" id="KW-1185">Reference proteome</keyword>
<dbReference type="EMBL" id="ML986740">
    <property type="protein sequence ID" value="KAF2258785.1"/>
    <property type="molecule type" value="Genomic_DNA"/>
</dbReference>
<dbReference type="InterPro" id="IPR014710">
    <property type="entry name" value="RmlC-like_jellyroll"/>
</dbReference>
<dbReference type="PANTHER" id="PTHR24321:SF12">
    <property type="entry name" value="SHORT-CHAIN DEHYDROGENASE_REDUCTASE FAMILY, PUTATIVE (AFU_ORTHOLOGUE AFUA_5G14340)-RELATED"/>
    <property type="match status" value="1"/>
</dbReference>
<accession>A0A9P4JZP9</accession>
<dbReference type="FunFam" id="3.40.50.720:FF:000084">
    <property type="entry name" value="Short-chain dehydrogenase reductase"/>
    <property type="match status" value="1"/>
</dbReference>
<dbReference type="InterPro" id="IPR011051">
    <property type="entry name" value="RmlC_Cupin_sf"/>
</dbReference>
<evidence type="ECO:0000256" key="1">
    <source>
        <dbReference type="ARBA" id="ARBA00006484"/>
    </source>
</evidence>
<dbReference type="PRINTS" id="PR00081">
    <property type="entry name" value="GDHRDH"/>
</dbReference>
<protein>
    <submittedName>
        <fullName evidence="4">NAD(P)-binding protein</fullName>
    </submittedName>
</protein>
<keyword evidence="2" id="KW-0521">NADP</keyword>
<dbReference type="PRINTS" id="PR00080">
    <property type="entry name" value="SDRFAMILY"/>
</dbReference>
<dbReference type="CDD" id="cd05233">
    <property type="entry name" value="SDR_c"/>
    <property type="match status" value="1"/>
</dbReference>
<dbReference type="Pfam" id="PF13561">
    <property type="entry name" value="adh_short_C2"/>
    <property type="match status" value="1"/>
</dbReference>
<dbReference type="OrthoDB" id="5840532at2759"/>
<proteinExistence type="inferred from homology"/>
<keyword evidence="3" id="KW-0560">Oxidoreductase</keyword>
<comment type="similarity">
    <text evidence="1">Belongs to the short-chain dehydrogenases/reductases (SDR) family.</text>
</comment>
<dbReference type="Gene3D" id="3.40.50.720">
    <property type="entry name" value="NAD(P)-binding Rossmann-like Domain"/>
    <property type="match status" value="1"/>
</dbReference>
<evidence type="ECO:0000256" key="2">
    <source>
        <dbReference type="ARBA" id="ARBA00022857"/>
    </source>
</evidence>
<comment type="caution">
    <text evidence="4">The sequence shown here is derived from an EMBL/GenBank/DDBJ whole genome shotgun (WGS) entry which is preliminary data.</text>
</comment>
<dbReference type="PANTHER" id="PTHR24321">
    <property type="entry name" value="DEHYDROGENASES, SHORT CHAIN"/>
    <property type="match status" value="1"/>
</dbReference>
<dbReference type="InterPro" id="IPR002347">
    <property type="entry name" value="SDR_fam"/>
</dbReference>
<dbReference type="Gene3D" id="2.60.120.10">
    <property type="entry name" value="Jelly Rolls"/>
    <property type="match status" value="1"/>
</dbReference>
<evidence type="ECO:0000313" key="5">
    <source>
        <dbReference type="Proteomes" id="UP000800093"/>
    </source>
</evidence>
<dbReference type="Proteomes" id="UP000800093">
    <property type="component" value="Unassembled WGS sequence"/>
</dbReference>
<dbReference type="AlphaFoldDB" id="A0A9P4JZP9"/>
<dbReference type="SUPFAM" id="SSF51182">
    <property type="entry name" value="RmlC-like cupins"/>
    <property type="match status" value="1"/>
</dbReference>
<evidence type="ECO:0000313" key="4">
    <source>
        <dbReference type="EMBL" id="KAF2258785.1"/>
    </source>
</evidence>
<evidence type="ECO:0000256" key="3">
    <source>
        <dbReference type="ARBA" id="ARBA00023002"/>
    </source>
</evidence>
<dbReference type="SUPFAM" id="SSF51735">
    <property type="entry name" value="NAD(P)-binding Rossmann-fold domains"/>
    <property type="match status" value="1"/>
</dbReference>
<dbReference type="GO" id="GO:0016491">
    <property type="term" value="F:oxidoreductase activity"/>
    <property type="evidence" value="ECO:0007669"/>
    <property type="project" value="UniProtKB-KW"/>
</dbReference>
<gene>
    <name evidence="4" type="ORF">CC78DRAFT_562885</name>
</gene>
<name>A0A9P4JZP9_9PLEO</name>
<dbReference type="InterPro" id="IPR036291">
    <property type="entry name" value="NAD(P)-bd_dom_sf"/>
</dbReference>
<dbReference type="Gene3D" id="2.20.70.150">
    <property type="match status" value="1"/>
</dbReference>
<reference evidence="5" key="1">
    <citation type="journal article" date="2020" name="Stud. Mycol.">
        <title>101 Dothideomycetes genomes: A test case for predicting lifestyles and emergence of pathogens.</title>
        <authorList>
            <person name="Haridas S."/>
            <person name="Albert R."/>
            <person name="Binder M."/>
            <person name="Bloem J."/>
            <person name="LaButti K."/>
            <person name="Salamov A."/>
            <person name="Andreopoulos B."/>
            <person name="Baker S."/>
            <person name="Barry K."/>
            <person name="Bills G."/>
            <person name="Bluhm B."/>
            <person name="Cannon C."/>
            <person name="Castanera R."/>
            <person name="Culley D."/>
            <person name="Daum C."/>
            <person name="Ezra D."/>
            <person name="Gonzalez J."/>
            <person name="Henrissat B."/>
            <person name="Kuo A."/>
            <person name="Liang C."/>
            <person name="Lipzen A."/>
            <person name="Lutzoni F."/>
            <person name="Magnuson J."/>
            <person name="Mondo S."/>
            <person name="Nolan M."/>
            <person name="Ohm R."/>
            <person name="Pangilinan J."/>
            <person name="Park H.-J."/>
            <person name="Ramirez L."/>
            <person name="Alfaro M."/>
            <person name="Sun H."/>
            <person name="Tritt A."/>
            <person name="Yoshinaga Y."/>
            <person name="Zwiers L.-H."/>
            <person name="Turgeon B."/>
            <person name="Goodwin S."/>
            <person name="Spatafora J."/>
            <person name="Crous P."/>
            <person name="Grigoriev I."/>
        </authorList>
    </citation>
    <scope>NUCLEOTIDE SEQUENCE [LARGE SCALE GENOMIC DNA]</scope>
    <source>
        <strain evidence="5">CBS 304.66</strain>
    </source>
</reference>
<dbReference type="CDD" id="cd02231">
    <property type="entry name" value="cupin_BLL6423-like"/>
    <property type="match status" value="1"/>
</dbReference>